<dbReference type="OrthoDB" id="6436761at2759"/>
<evidence type="ECO:0000313" key="3">
    <source>
        <dbReference type="Proteomes" id="UP000886998"/>
    </source>
</evidence>
<evidence type="ECO:0000259" key="1">
    <source>
        <dbReference type="Pfam" id="PF13843"/>
    </source>
</evidence>
<feature type="domain" description="PiggyBac transposable element-derived protein" evidence="1">
    <location>
        <begin position="42"/>
        <end position="113"/>
    </location>
</feature>
<accession>A0A8X6YIZ4</accession>
<protein>
    <submittedName>
        <fullName evidence="2">PiggyBac transposable element-derived protein 3</fullName>
    </submittedName>
</protein>
<dbReference type="Pfam" id="PF13843">
    <property type="entry name" value="DDE_Tnp_1_7"/>
    <property type="match status" value="1"/>
</dbReference>
<proteinExistence type="predicted"/>
<dbReference type="AlphaFoldDB" id="A0A8X6YIZ4"/>
<dbReference type="InterPro" id="IPR029526">
    <property type="entry name" value="PGBD"/>
</dbReference>
<sequence>MAKTRILTQDEIDRCMNNLDELSELSEDGLEYSDDDIDFHLIVSWKDNITVIMASTFAGEKPLRKVMRYDKKTKHRVEIIKPHVIEEYNKRMGGFDLLDSIIARHKILMRSKKNGT</sequence>
<reference evidence="2" key="1">
    <citation type="submission" date="2020-08" db="EMBL/GenBank/DDBJ databases">
        <title>Multicomponent nature underlies the extraordinary mechanical properties of spider dragline silk.</title>
        <authorList>
            <person name="Kono N."/>
            <person name="Nakamura H."/>
            <person name="Mori M."/>
            <person name="Yoshida Y."/>
            <person name="Ohtoshi R."/>
            <person name="Malay A.D."/>
            <person name="Moran D.A.P."/>
            <person name="Tomita M."/>
            <person name="Numata K."/>
            <person name="Arakawa K."/>
        </authorList>
    </citation>
    <scope>NUCLEOTIDE SEQUENCE</scope>
</reference>
<comment type="caution">
    <text evidence="2">The sequence shown here is derived from an EMBL/GenBank/DDBJ whole genome shotgun (WGS) entry which is preliminary data.</text>
</comment>
<dbReference type="EMBL" id="BMAV01020389">
    <property type="protein sequence ID" value="GFY73825.1"/>
    <property type="molecule type" value="Genomic_DNA"/>
</dbReference>
<evidence type="ECO:0000313" key="2">
    <source>
        <dbReference type="EMBL" id="GFY73825.1"/>
    </source>
</evidence>
<keyword evidence="3" id="KW-1185">Reference proteome</keyword>
<organism evidence="2 3">
    <name type="scientific">Trichonephila inaurata madagascariensis</name>
    <dbReference type="NCBI Taxonomy" id="2747483"/>
    <lineage>
        <taxon>Eukaryota</taxon>
        <taxon>Metazoa</taxon>
        <taxon>Ecdysozoa</taxon>
        <taxon>Arthropoda</taxon>
        <taxon>Chelicerata</taxon>
        <taxon>Arachnida</taxon>
        <taxon>Araneae</taxon>
        <taxon>Araneomorphae</taxon>
        <taxon>Entelegynae</taxon>
        <taxon>Araneoidea</taxon>
        <taxon>Nephilidae</taxon>
        <taxon>Trichonephila</taxon>
        <taxon>Trichonephila inaurata</taxon>
    </lineage>
</organism>
<dbReference type="Proteomes" id="UP000886998">
    <property type="component" value="Unassembled WGS sequence"/>
</dbReference>
<dbReference type="PANTHER" id="PTHR47272">
    <property type="entry name" value="DDE_TNP_1_7 DOMAIN-CONTAINING PROTEIN"/>
    <property type="match status" value="1"/>
</dbReference>
<name>A0A8X6YIZ4_9ARAC</name>
<gene>
    <name evidence="2" type="primary">X975_17673</name>
    <name evidence="2" type="ORF">TNIN_489641</name>
</gene>